<name>A0AAC9B2Z7_9LACO</name>
<gene>
    <name evidence="2" type="ORF">ADU70_1874</name>
    <name evidence="3" type="ORF">ADU72_0814</name>
</gene>
<reference evidence="4 5" key="1">
    <citation type="journal article" date="2016" name="PLoS ONE">
        <title>The Identification of Novel Diagnostic Marker Genes for the Detection of Beer Spoiling Pediococcus damnosus Strains Using the BlAst Diagnostic Gene findEr.</title>
        <authorList>
            <person name="Behr J."/>
            <person name="Geissler A.J."/>
            <person name="Schmid J."/>
            <person name="Zehe A."/>
            <person name="Vogel R.F."/>
        </authorList>
    </citation>
    <scope>NUCLEOTIDE SEQUENCE [LARGE SCALE GENOMIC DNA]</scope>
    <source>
        <strain evidence="2 5">TMW 2.1533</strain>
        <strain evidence="3 4">TMW 2.1535</strain>
    </source>
</reference>
<keyword evidence="4" id="KW-1185">Reference proteome</keyword>
<organism evidence="2 5">
    <name type="scientific">Pediococcus damnosus</name>
    <dbReference type="NCBI Taxonomy" id="51663"/>
    <lineage>
        <taxon>Bacteria</taxon>
        <taxon>Bacillati</taxon>
        <taxon>Bacillota</taxon>
        <taxon>Bacilli</taxon>
        <taxon>Lactobacillales</taxon>
        <taxon>Lactobacillaceae</taxon>
        <taxon>Pediococcus</taxon>
    </lineage>
</organism>
<dbReference type="RefSeq" id="WP_063510365.1">
    <property type="nucleotide sequence ID" value="NZ_BAAAXI010000164.1"/>
</dbReference>
<evidence type="ECO:0000256" key="1">
    <source>
        <dbReference type="SAM" id="Phobius"/>
    </source>
</evidence>
<dbReference type="Proteomes" id="UP000076244">
    <property type="component" value="Chromosome"/>
</dbReference>
<evidence type="ECO:0000313" key="4">
    <source>
        <dbReference type="Proteomes" id="UP000076244"/>
    </source>
</evidence>
<evidence type="ECO:0000313" key="2">
    <source>
        <dbReference type="EMBL" id="AMV63340.1"/>
    </source>
</evidence>
<keyword evidence="1" id="KW-0472">Membrane</keyword>
<dbReference type="AlphaFoldDB" id="A0AAC9B2Z7"/>
<dbReference type="KEGG" id="pdm:ADU72_0814"/>
<dbReference type="EMBL" id="CP012288">
    <property type="protein sequence ID" value="AMV66759.1"/>
    <property type="molecule type" value="Genomic_DNA"/>
</dbReference>
<evidence type="ECO:0000313" key="3">
    <source>
        <dbReference type="EMBL" id="AMV66759.1"/>
    </source>
</evidence>
<sequence>MTTKEQNYELPDDYSWDHTNPVYNLLSKLLYMIVWVVSFCYCRFCHVSIKNRQVLKPYNNQGYFLYGNHTQPVGDVLTPRHESPFKSVYTLAGTANLGIPILGPMLTMGGAIIVPDSWRKLREFDRVVKKRIDQKHAIMIYPEAHVWPYYTKIRPFSDSAFHYPVQQQAPSFCVTTTYQKRRFGSKPRRTVYIDGPFLPKTGLNKKEQQEQLHQDIYNCMVARSKSSTYEYIKYKKKGEEV</sequence>
<keyword evidence="1" id="KW-1133">Transmembrane helix</keyword>
<protein>
    <recommendedName>
        <fullName evidence="6">1-acyl-sn-glycerol-3-phosphate acyltransferase</fullName>
    </recommendedName>
</protein>
<dbReference type="Proteomes" id="UP000076405">
    <property type="component" value="Chromosome"/>
</dbReference>
<keyword evidence="1" id="KW-0812">Transmembrane</keyword>
<evidence type="ECO:0008006" key="6">
    <source>
        <dbReference type="Google" id="ProtNLM"/>
    </source>
</evidence>
<evidence type="ECO:0000313" key="5">
    <source>
        <dbReference type="Proteomes" id="UP000076405"/>
    </source>
</evidence>
<accession>A0AAC9B2Z7</accession>
<feature type="transmembrane region" description="Helical" evidence="1">
    <location>
        <begin position="29"/>
        <end position="49"/>
    </location>
</feature>
<dbReference type="EMBL" id="CP012275">
    <property type="protein sequence ID" value="AMV63340.1"/>
    <property type="molecule type" value="Genomic_DNA"/>
</dbReference>
<proteinExistence type="predicted"/>
<dbReference type="SUPFAM" id="SSF69593">
    <property type="entry name" value="Glycerol-3-phosphate (1)-acyltransferase"/>
    <property type="match status" value="1"/>
</dbReference>